<sequence>MPIQLHPDAQPGAAGDDALLRAKAGQAAEKFEAFFIKQMLSQMRAATRELADEGSVFKNRVNQDMQDLADGLVADSMAQQRAFGIADVILKQLLPADLSAGPKASP</sequence>
<proteinExistence type="predicted"/>
<name>A0AA95NKL5_9BURK</name>
<dbReference type="Proteomes" id="UP001177769">
    <property type="component" value="Chromosome"/>
</dbReference>
<dbReference type="InterPro" id="IPR019301">
    <property type="entry name" value="Flagellar_prot_FlgJ_N"/>
</dbReference>
<evidence type="ECO:0000259" key="1">
    <source>
        <dbReference type="Pfam" id="PF10135"/>
    </source>
</evidence>
<dbReference type="KEGG" id="pais:PFX98_21170"/>
<reference evidence="2" key="1">
    <citation type="submission" date="2023-01" db="EMBL/GenBank/DDBJ databases">
        <title>Whole genome sequence of Paucibacter sp. S2-9 isolated from pond sediment.</title>
        <authorList>
            <person name="Jung J.Y."/>
        </authorList>
    </citation>
    <scope>NUCLEOTIDE SEQUENCE</scope>
    <source>
        <strain evidence="2">S2-9</strain>
    </source>
</reference>
<gene>
    <name evidence="2" type="ORF">PFX98_21170</name>
</gene>
<dbReference type="RefSeq" id="WP_285232463.1">
    <property type="nucleotide sequence ID" value="NZ_CP116346.1"/>
</dbReference>
<feature type="domain" description="Flagellar protein FlgJ N-terminal" evidence="1">
    <location>
        <begin position="42"/>
        <end position="92"/>
    </location>
</feature>
<evidence type="ECO:0000313" key="2">
    <source>
        <dbReference type="EMBL" id="WIT11381.1"/>
    </source>
</evidence>
<protein>
    <submittedName>
        <fullName evidence="2">Rod-binding protein</fullName>
    </submittedName>
</protein>
<accession>A0AA95NKL5</accession>
<dbReference type="AlphaFoldDB" id="A0AA95NKL5"/>
<keyword evidence="3" id="KW-1185">Reference proteome</keyword>
<evidence type="ECO:0000313" key="3">
    <source>
        <dbReference type="Proteomes" id="UP001177769"/>
    </source>
</evidence>
<dbReference type="EMBL" id="CP116346">
    <property type="protein sequence ID" value="WIT11381.1"/>
    <property type="molecule type" value="Genomic_DNA"/>
</dbReference>
<dbReference type="Pfam" id="PF10135">
    <property type="entry name" value="Rod-binding"/>
    <property type="match status" value="1"/>
</dbReference>
<organism evidence="2 3">
    <name type="scientific">Paucibacter sediminis</name>
    <dbReference type="NCBI Taxonomy" id="3019553"/>
    <lineage>
        <taxon>Bacteria</taxon>
        <taxon>Pseudomonadati</taxon>
        <taxon>Pseudomonadota</taxon>
        <taxon>Betaproteobacteria</taxon>
        <taxon>Burkholderiales</taxon>
        <taxon>Sphaerotilaceae</taxon>
        <taxon>Roseateles</taxon>
    </lineage>
</organism>